<dbReference type="GO" id="GO:0003700">
    <property type="term" value="F:DNA-binding transcription factor activity"/>
    <property type="evidence" value="ECO:0007669"/>
    <property type="project" value="InterPro"/>
</dbReference>
<dbReference type="eggNOG" id="COG1737">
    <property type="taxonomic scope" value="Bacteria"/>
</dbReference>
<keyword evidence="2" id="KW-0238">DNA-binding</keyword>
<keyword evidence="1" id="KW-0805">Transcription regulation</keyword>
<comment type="caution">
    <text evidence="6">The sequence shown here is derived from an EMBL/GenBank/DDBJ whole genome shotgun (WGS) entry which is preliminary data.</text>
</comment>
<dbReference type="GO" id="GO:1901135">
    <property type="term" value="P:carbohydrate derivative metabolic process"/>
    <property type="evidence" value="ECO:0007669"/>
    <property type="project" value="InterPro"/>
</dbReference>
<dbReference type="CDD" id="cd05013">
    <property type="entry name" value="SIS_RpiR"/>
    <property type="match status" value="1"/>
</dbReference>
<dbReference type="InterPro" id="IPR047640">
    <property type="entry name" value="RpiR-like"/>
</dbReference>
<dbReference type="InterPro" id="IPR001347">
    <property type="entry name" value="SIS_dom"/>
</dbReference>
<dbReference type="AlphaFoldDB" id="M2PZI5"/>
<dbReference type="OrthoDB" id="63027at2"/>
<evidence type="ECO:0000256" key="1">
    <source>
        <dbReference type="ARBA" id="ARBA00023015"/>
    </source>
</evidence>
<feature type="domain" description="SIS" evidence="5">
    <location>
        <begin position="125"/>
        <end position="266"/>
    </location>
</feature>
<dbReference type="PATRIC" id="fig|999415.3.peg.1525"/>
<dbReference type="GO" id="GO:0097367">
    <property type="term" value="F:carbohydrate derivative binding"/>
    <property type="evidence" value="ECO:0007669"/>
    <property type="project" value="InterPro"/>
</dbReference>
<name>M2PZI5_9FIRM</name>
<evidence type="ECO:0000313" key="6">
    <source>
        <dbReference type="EMBL" id="EMD16095.1"/>
    </source>
</evidence>
<evidence type="ECO:0000256" key="2">
    <source>
        <dbReference type="ARBA" id="ARBA00023125"/>
    </source>
</evidence>
<dbReference type="PANTHER" id="PTHR30514:SF10">
    <property type="entry name" value="MURR_RPIR FAMILY TRANSCRIPTIONAL REGULATOR"/>
    <property type="match status" value="1"/>
</dbReference>
<evidence type="ECO:0000259" key="4">
    <source>
        <dbReference type="PROSITE" id="PS51071"/>
    </source>
</evidence>
<evidence type="ECO:0000313" key="7">
    <source>
        <dbReference type="Proteomes" id="UP000011758"/>
    </source>
</evidence>
<dbReference type="PROSITE" id="PS51464">
    <property type="entry name" value="SIS"/>
    <property type="match status" value="1"/>
</dbReference>
<accession>M2PZI5</accession>
<organism evidence="6 7">
    <name type="scientific">Eggerthia catenaformis OT 569 = DSM 20559</name>
    <dbReference type="NCBI Taxonomy" id="999415"/>
    <lineage>
        <taxon>Bacteria</taxon>
        <taxon>Bacillati</taxon>
        <taxon>Bacillota</taxon>
        <taxon>Erysipelotrichia</taxon>
        <taxon>Erysipelotrichales</taxon>
        <taxon>Coprobacillaceae</taxon>
        <taxon>Eggerthia</taxon>
    </lineage>
</organism>
<feature type="domain" description="HTH rpiR-type" evidence="4">
    <location>
        <begin position="1"/>
        <end position="76"/>
    </location>
</feature>
<evidence type="ECO:0000259" key="5">
    <source>
        <dbReference type="PROSITE" id="PS51464"/>
    </source>
</evidence>
<dbReference type="Pfam" id="PF01418">
    <property type="entry name" value="HTH_6"/>
    <property type="match status" value="1"/>
</dbReference>
<dbReference type="STRING" id="999415.HMPREF9943_01498"/>
<proteinExistence type="predicted"/>
<dbReference type="EMBL" id="AGEJ01000024">
    <property type="protein sequence ID" value="EMD16095.1"/>
    <property type="molecule type" value="Genomic_DNA"/>
</dbReference>
<gene>
    <name evidence="6" type="ORF">HMPREF9943_01498</name>
</gene>
<dbReference type="InterPro" id="IPR009057">
    <property type="entry name" value="Homeodomain-like_sf"/>
</dbReference>
<dbReference type="PANTHER" id="PTHR30514">
    <property type="entry name" value="GLUCOKINASE"/>
    <property type="match status" value="1"/>
</dbReference>
<reference evidence="6 7" key="1">
    <citation type="submission" date="2013-02" db="EMBL/GenBank/DDBJ databases">
        <title>The Genome Sequence of Lactobacillus catenaformis F0143.</title>
        <authorList>
            <consortium name="The Broad Institute Genome Sequencing Platform"/>
            <person name="Earl A."/>
            <person name="Ward D."/>
            <person name="Feldgarden M."/>
            <person name="Gevers D."/>
            <person name="Izard J."/>
            <person name="Blanton J.M."/>
            <person name="Mathney J."/>
            <person name="Dewhirst F.E."/>
            <person name="Young S.K."/>
            <person name="Zeng Q."/>
            <person name="Gargeya S."/>
            <person name="Fitzgerald M."/>
            <person name="Haas B."/>
            <person name="Abouelleil A."/>
            <person name="Alvarado L."/>
            <person name="Arachchi H.M."/>
            <person name="Berlin A."/>
            <person name="Chapman S.B."/>
            <person name="Gearin G."/>
            <person name="Goldberg J."/>
            <person name="Griggs A."/>
            <person name="Gujja S."/>
            <person name="Hansen M."/>
            <person name="Heiman D."/>
            <person name="Howarth C."/>
            <person name="Larimer J."/>
            <person name="Lui A."/>
            <person name="MacDonald P.J.P."/>
            <person name="McCowen C."/>
            <person name="Montmayeur A."/>
            <person name="Murphy C."/>
            <person name="Neiman D."/>
            <person name="Pearson M."/>
            <person name="Priest M."/>
            <person name="Roberts A."/>
            <person name="Saif S."/>
            <person name="Shea T."/>
            <person name="Sisk P."/>
            <person name="Stolte C."/>
            <person name="Sykes S."/>
            <person name="Wortman J."/>
            <person name="Nusbaum C."/>
            <person name="Birren B."/>
        </authorList>
    </citation>
    <scope>NUCLEOTIDE SEQUENCE [LARGE SCALE GENOMIC DNA]</scope>
    <source>
        <strain evidence="6 7">OT 569</strain>
    </source>
</reference>
<evidence type="ECO:0008006" key="8">
    <source>
        <dbReference type="Google" id="ProtNLM"/>
    </source>
</evidence>
<dbReference type="SUPFAM" id="SSF53697">
    <property type="entry name" value="SIS domain"/>
    <property type="match status" value="1"/>
</dbReference>
<dbReference type="Gene3D" id="1.10.10.10">
    <property type="entry name" value="Winged helix-like DNA-binding domain superfamily/Winged helix DNA-binding domain"/>
    <property type="match status" value="1"/>
</dbReference>
<dbReference type="InterPro" id="IPR036388">
    <property type="entry name" value="WH-like_DNA-bd_sf"/>
</dbReference>
<dbReference type="InterPro" id="IPR000281">
    <property type="entry name" value="HTH_RpiR"/>
</dbReference>
<dbReference type="Proteomes" id="UP000011758">
    <property type="component" value="Unassembled WGS sequence"/>
</dbReference>
<dbReference type="Pfam" id="PF01380">
    <property type="entry name" value="SIS"/>
    <property type="match status" value="1"/>
</dbReference>
<protein>
    <recommendedName>
        <fullName evidence="8">SIS domain-containing protein</fullName>
    </recommendedName>
</protein>
<sequence>MNIITQLEFELNFTNSEKEIAHYLLSHGEDVLKLTVSQLSQKTYTSPATIVRLCQKLGLEGYNDFKIKYSAELENKTAQMNNIDVNFPFDEKDSYKTIAHKMAVLYNEVIKDTIKYLNYDELNKVVHLLNKSSCIDLYGSGNSLLSAMSFQHKMTRINKNVNLRTLTGEQAFFARSSNPKHTAIIISYSGETFEMIRVAKILKQRSTPIIVLTSLGDNQISHYGDYILHIESREKIFNKIAPFASSISTDFLFNLIYSYIFSLDYKHNTEMKVSFDKAIDTRHPHESPIND</sequence>
<dbReference type="GO" id="GO:0003677">
    <property type="term" value="F:DNA binding"/>
    <property type="evidence" value="ECO:0007669"/>
    <property type="project" value="UniProtKB-KW"/>
</dbReference>
<dbReference type="PROSITE" id="PS51071">
    <property type="entry name" value="HTH_RPIR"/>
    <property type="match status" value="1"/>
</dbReference>
<dbReference type="InterPro" id="IPR046348">
    <property type="entry name" value="SIS_dom_sf"/>
</dbReference>
<dbReference type="SUPFAM" id="SSF46689">
    <property type="entry name" value="Homeodomain-like"/>
    <property type="match status" value="1"/>
</dbReference>
<dbReference type="RefSeq" id="WP_004803658.1">
    <property type="nucleotide sequence ID" value="NZ_KB446649.1"/>
</dbReference>
<keyword evidence="7" id="KW-1185">Reference proteome</keyword>
<dbReference type="BioCyc" id="ECAT999415-HMP:GTTI-1542-MONOMER"/>
<keyword evidence="3" id="KW-0804">Transcription</keyword>
<dbReference type="InterPro" id="IPR035472">
    <property type="entry name" value="RpiR-like_SIS"/>
</dbReference>
<evidence type="ECO:0000256" key="3">
    <source>
        <dbReference type="ARBA" id="ARBA00023163"/>
    </source>
</evidence>
<dbReference type="Gene3D" id="3.40.50.10490">
    <property type="entry name" value="Glucose-6-phosphate isomerase like protein, domain 1"/>
    <property type="match status" value="1"/>
</dbReference>